<dbReference type="RefSeq" id="WP_182894539.1">
    <property type="nucleotide sequence ID" value="NZ_JACGZW010000011.1"/>
</dbReference>
<keyword evidence="2" id="KW-1185">Reference proteome</keyword>
<accession>A0A7W3W2T0</accession>
<dbReference type="EMBL" id="JACGZW010000011">
    <property type="protein sequence ID" value="MBB1157713.1"/>
    <property type="molecule type" value="Genomic_DNA"/>
</dbReference>
<organism evidence="1 2">
    <name type="scientific">Amycolatopsis dendrobii</name>
    <dbReference type="NCBI Taxonomy" id="2760662"/>
    <lineage>
        <taxon>Bacteria</taxon>
        <taxon>Bacillati</taxon>
        <taxon>Actinomycetota</taxon>
        <taxon>Actinomycetes</taxon>
        <taxon>Pseudonocardiales</taxon>
        <taxon>Pseudonocardiaceae</taxon>
        <taxon>Amycolatopsis</taxon>
    </lineage>
</organism>
<gene>
    <name evidence="1" type="ORF">H4281_31595</name>
</gene>
<dbReference type="Proteomes" id="UP000526734">
    <property type="component" value="Unassembled WGS sequence"/>
</dbReference>
<evidence type="ECO:0000313" key="1">
    <source>
        <dbReference type="EMBL" id="MBB1157713.1"/>
    </source>
</evidence>
<reference evidence="1 2" key="1">
    <citation type="submission" date="2020-08" db="EMBL/GenBank/DDBJ databases">
        <title>Amycolatopsis sp. nov. DR6-1 isolated from Dendrobium heterocarpum.</title>
        <authorList>
            <person name="Tedsree N."/>
            <person name="Kuncharoen N."/>
            <person name="Likhitwitayawuid K."/>
            <person name="Tanasupawat S."/>
        </authorList>
    </citation>
    <scope>NUCLEOTIDE SEQUENCE [LARGE SCALE GENOMIC DNA]</scope>
    <source>
        <strain evidence="1 2">DR6-1</strain>
    </source>
</reference>
<name>A0A7W3W2T0_9PSEU</name>
<proteinExistence type="predicted"/>
<evidence type="ECO:0000313" key="2">
    <source>
        <dbReference type="Proteomes" id="UP000526734"/>
    </source>
</evidence>
<comment type="caution">
    <text evidence="1">The sequence shown here is derived from an EMBL/GenBank/DDBJ whole genome shotgun (WGS) entry which is preliminary data.</text>
</comment>
<dbReference type="AlphaFoldDB" id="A0A7W3W2T0"/>
<sequence length="301" mass="32786">MNGEDLQALGLSIGQVRSAAKFHEACAQTSLTELRTIARQSQPAEQERLNDIQFMLRANAASALREAAQWRLLLSPASALSRLSQAGALFQALGQPFGYYLKSMAGSLDKQDPGRISDLMYVMYAELTGEPLDLPEFLGISEIRAHPQQQAYLIVTASSLETRTARQFTQAAARRSPHRSGVIPVGSLGTPIAKYWSVASHLLGGEPDDAFAIARLLHSMCRVYGETMEMARSNEYLWTNASAPVDVADLDISGLTAFSVRRFGPSTMADMFAETGRLDPLARIPLDLGVSLARLNPSDQE</sequence>
<protein>
    <submittedName>
        <fullName evidence="1">Uncharacterized protein</fullName>
    </submittedName>
</protein>